<dbReference type="KEGG" id="boz:DBV39_09895"/>
<evidence type="ECO:0000313" key="2">
    <source>
        <dbReference type="Proteomes" id="UP000244571"/>
    </source>
</evidence>
<dbReference type="Proteomes" id="UP000244571">
    <property type="component" value="Chromosome"/>
</dbReference>
<dbReference type="EMBL" id="CP028901">
    <property type="protein sequence ID" value="AWB33971.1"/>
    <property type="molecule type" value="Genomic_DNA"/>
</dbReference>
<dbReference type="RefSeq" id="WP_108621395.1">
    <property type="nucleotide sequence ID" value="NZ_CP028901.1"/>
</dbReference>
<keyword evidence="2" id="KW-1185">Reference proteome</keyword>
<organism evidence="1 2">
    <name type="scientific">Orrella marina</name>
    <dbReference type="NCBI Taxonomy" id="2163011"/>
    <lineage>
        <taxon>Bacteria</taxon>
        <taxon>Pseudomonadati</taxon>
        <taxon>Pseudomonadota</taxon>
        <taxon>Betaproteobacteria</taxon>
        <taxon>Burkholderiales</taxon>
        <taxon>Alcaligenaceae</taxon>
        <taxon>Orrella</taxon>
    </lineage>
</organism>
<gene>
    <name evidence="1" type="ORF">DBV39_09895</name>
</gene>
<accession>A0A2R4XJN5</accession>
<dbReference type="OrthoDB" id="8909281at2"/>
<evidence type="ECO:0000313" key="1">
    <source>
        <dbReference type="EMBL" id="AWB33971.1"/>
    </source>
</evidence>
<dbReference type="AlphaFoldDB" id="A0A2R4XJN5"/>
<sequence>MTSEDKSRLLNLPQQFPRVFGTEPVAFEHAAGWAQLLSLLAARINTILESDPDATMRISQIKEKFGELRFYYQLSNASETTHEAVREAVDAACDASTSVCEICGRPGTSGNRSGWWRVRCPPCTAAEQRRR</sequence>
<name>A0A2R4XJN5_9BURK</name>
<reference evidence="1 2" key="1">
    <citation type="submission" date="2018-04" db="EMBL/GenBank/DDBJ databases">
        <title>Bordetella sp. HZ20 isolated from seawater.</title>
        <authorList>
            <person name="Sun C."/>
        </authorList>
    </citation>
    <scope>NUCLEOTIDE SEQUENCE [LARGE SCALE GENOMIC DNA]</scope>
    <source>
        <strain evidence="1 2">HZ20</strain>
    </source>
</reference>
<protein>
    <submittedName>
        <fullName evidence="1">Uncharacterized protein</fullName>
    </submittedName>
</protein>
<proteinExistence type="predicted"/>